<dbReference type="Proteomes" id="UP000285750">
    <property type="component" value="Unassembled WGS sequence"/>
</dbReference>
<dbReference type="EMBL" id="QRUY01000042">
    <property type="protein sequence ID" value="RGS03570.1"/>
    <property type="molecule type" value="Genomic_DNA"/>
</dbReference>
<comment type="caution">
    <text evidence="1">The sequence shown here is derived from an EMBL/GenBank/DDBJ whole genome shotgun (WGS) entry which is preliminary data.</text>
</comment>
<proteinExistence type="predicted"/>
<evidence type="ECO:0000313" key="2">
    <source>
        <dbReference type="Proteomes" id="UP000285750"/>
    </source>
</evidence>
<organism evidence="1 2">
    <name type="scientific">Phocaeicola plebeius</name>
    <dbReference type="NCBI Taxonomy" id="310297"/>
    <lineage>
        <taxon>Bacteria</taxon>
        <taxon>Pseudomonadati</taxon>
        <taxon>Bacteroidota</taxon>
        <taxon>Bacteroidia</taxon>
        <taxon>Bacteroidales</taxon>
        <taxon>Bacteroidaceae</taxon>
        <taxon>Phocaeicola</taxon>
    </lineage>
</organism>
<accession>A0A412H2R5</accession>
<dbReference type="AlphaFoldDB" id="A0A412H2R5"/>
<reference evidence="1 2" key="1">
    <citation type="submission" date="2018-08" db="EMBL/GenBank/DDBJ databases">
        <title>A genome reference for cultivated species of the human gut microbiota.</title>
        <authorList>
            <person name="Zou Y."/>
            <person name="Xue W."/>
            <person name="Luo G."/>
        </authorList>
    </citation>
    <scope>NUCLEOTIDE SEQUENCE [LARGE SCALE GENOMIC DNA]</scope>
    <source>
        <strain evidence="1 2">AF24-16AC</strain>
    </source>
</reference>
<name>A0A412H2R5_9BACT</name>
<protein>
    <submittedName>
        <fullName evidence="1">Uncharacterized protein</fullName>
    </submittedName>
</protein>
<evidence type="ECO:0000313" key="1">
    <source>
        <dbReference type="EMBL" id="RGS03570.1"/>
    </source>
</evidence>
<gene>
    <name evidence="1" type="ORF">DWY14_14330</name>
</gene>
<sequence length="97" mass="11612">MGKLTISRRYNQLPLLRSSPGGFEGSWPYGTYPYFNMFSTDILSMFLDCGCKGRHFFLNTQYLHEKKYTKMVKNMIFQSFYIPQLTEKDYFCNHYQT</sequence>